<reference evidence="3 4" key="1">
    <citation type="submission" date="2014-10" db="EMBL/GenBank/DDBJ databases">
        <title>Draft genome of phytase producing Bacillus ginsengihumi strain M2.11.</title>
        <authorList>
            <person name="Toymentseva A."/>
            <person name="Boulygina E.A."/>
            <person name="Kazakov S.V."/>
            <person name="Kayumov I."/>
            <person name="Suleimanova A.D."/>
            <person name="Mardanova A.M."/>
            <person name="Maria S.N."/>
            <person name="Sergey M.Y."/>
            <person name="Sharipova M.R."/>
        </authorList>
    </citation>
    <scope>NUCLEOTIDE SEQUENCE [LARGE SCALE GENOMIC DNA]</scope>
    <source>
        <strain evidence="3 4">M2.11</strain>
    </source>
</reference>
<organism evidence="3 4">
    <name type="scientific">Heyndrickxia ginsengihumi</name>
    <dbReference type="NCBI Taxonomy" id="363870"/>
    <lineage>
        <taxon>Bacteria</taxon>
        <taxon>Bacillati</taxon>
        <taxon>Bacillota</taxon>
        <taxon>Bacilli</taxon>
        <taxon>Bacillales</taxon>
        <taxon>Bacillaceae</taxon>
        <taxon>Heyndrickxia</taxon>
    </lineage>
</organism>
<dbReference type="Gene3D" id="3.40.50.1000">
    <property type="entry name" value="HAD superfamily/HAD-like"/>
    <property type="match status" value="1"/>
</dbReference>
<proteinExistence type="predicted"/>
<dbReference type="Proteomes" id="UP000030588">
    <property type="component" value="Unassembled WGS sequence"/>
</dbReference>
<dbReference type="PANTHER" id="PTHR43434">
    <property type="entry name" value="PHOSPHOGLYCOLATE PHOSPHATASE"/>
    <property type="match status" value="1"/>
</dbReference>
<evidence type="ECO:0000256" key="1">
    <source>
        <dbReference type="ARBA" id="ARBA00022801"/>
    </source>
</evidence>
<dbReference type="InterPro" id="IPR050155">
    <property type="entry name" value="HAD-like_hydrolase_sf"/>
</dbReference>
<dbReference type="InterPro" id="IPR036412">
    <property type="entry name" value="HAD-like_sf"/>
</dbReference>
<dbReference type="GO" id="GO:0008967">
    <property type="term" value="F:phosphoglycolate phosphatase activity"/>
    <property type="evidence" value="ECO:0007669"/>
    <property type="project" value="TreeGrafter"/>
</dbReference>
<dbReference type="SUPFAM" id="SSF56784">
    <property type="entry name" value="HAD-like"/>
    <property type="match status" value="1"/>
</dbReference>
<gene>
    <name evidence="3" type="ORF">NG54_11225</name>
</gene>
<evidence type="ECO:0000313" key="3">
    <source>
        <dbReference type="EMBL" id="KHD85141.1"/>
    </source>
</evidence>
<dbReference type="SFLD" id="SFLDG01129">
    <property type="entry name" value="C1.5:_HAD__Beta-PGM__Phosphata"/>
    <property type="match status" value="1"/>
</dbReference>
<evidence type="ECO:0000313" key="4">
    <source>
        <dbReference type="Proteomes" id="UP000030588"/>
    </source>
</evidence>
<comment type="caution">
    <text evidence="3">The sequence shown here is derived from an EMBL/GenBank/DDBJ whole genome shotgun (WGS) entry which is preliminary data.</text>
</comment>
<dbReference type="InterPro" id="IPR023214">
    <property type="entry name" value="HAD_sf"/>
</dbReference>
<protein>
    <submittedName>
        <fullName evidence="3">Phosphatase</fullName>
    </submittedName>
</protein>
<dbReference type="STRING" id="363870.NG54_11225"/>
<dbReference type="AlphaFoldDB" id="A0A0A6VC32"/>
<name>A0A0A6VC32_9BACI</name>
<dbReference type="PANTHER" id="PTHR43434:SF1">
    <property type="entry name" value="PHOSPHOGLYCOLATE PHOSPHATASE"/>
    <property type="match status" value="1"/>
</dbReference>
<keyword evidence="2" id="KW-0460">Magnesium</keyword>
<dbReference type="RefSeq" id="WP_035354910.1">
    <property type="nucleotide sequence ID" value="NZ_JRUN01000031.1"/>
</dbReference>
<accession>A0A0A6VC32</accession>
<dbReference type="SFLD" id="SFLDS00003">
    <property type="entry name" value="Haloacid_Dehalogenase"/>
    <property type="match status" value="1"/>
</dbReference>
<dbReference type="EMBL" id="JRUN01000031">
    <property type="protein sequence ID" value="KHD85141.1"/>
    <property type="molecule type" value="Genomic_DNA"/>
</dbReference>
<dbReference type="OrthoDB" id="2474611at2"/>
<keyword evidence="1" id="KW-0378">Hydrolase</keyword>
<sequence>MVKTILFDVDGVLLSEERYFDASGLTVWEIIHSDRYLGLAPDQFKTVYRDEEINRIREQVFVQDEVLKLLKSRGLNANWDMIYLTLSDQLIHLLAQIKEEEADQIEKWLTAEINYDTIAEMKSVFSKYELTLDFTTFLEDFKHTTETKQGLLKVLDNIVFDKLGVKTDIFSRKGALWSVGEHASQEWYVGDKYILSSTGKPSVQPGKKGFLEEEIPLAKPEEIKALFSNIRSKGIALGVGTGRPQLETFGPFKALGWLEFFQENHIATADEVLKAETELQSDLPLAKPNPFTYLLSLKGTETSAQEIVHTELPLKNGKDILIVGDSLADLLAAQKMGCPFAGILTGLSGQEARAEFEEHGADYILDSVLDVTNNSFNVLILVNYYIRIGPY</sequence>
<dbReference type="Pfam" id="PF13242">
    <property type="entry name" value="Hydrolase_like"/>
    <property type="match status" value="1"/>
</dbReference>
<evidence type="ECO:0000256" key="2">
    <source>
        <dbReference type="ARBA" id="ARBA00022842"/>
    </source>
</evidence>
<dbReference type="GO" id="GO:0006281">
    <property type="term" value="P:DNA repair"/>
    <property type="evidence" value="ECO:0007669"/>
    <property type="project" value="TreeGrafter"/>
</dbReference>